<protein>
    <recommendedName>
        <fullName evidence="11 12">1-deoxy-D-xylulose 5-phosphate reductoisomerase</fullName>
        <shortName evidence="12">DXP reductoisomerase</shortName>
        <ecNumber evidence="4 12">1.1.1.267</ecNumber>
    </recommendedName>
    <alternativeName>
        <fullName evidence="12">1-deoxyxylulose-5-phosphate reductoisomerase</fullName>
    </alternativeName>
    <alternativeName>
        <fullName evidence="12">2-C-methyl-D-erythritol 4-phosphate synthase</fullName>
    </alternativeName>
</protein>
<dbReference type="GO" id="GO:0051484">
    <property type="term" value="P:isopentenyl diphosphate biosynthetic process, methylerythritol 4-phosphate pathway involved in terpenoid biosynthetic process"/>
    <property type="evidence" value="ECO:0007669"/>
    <property type="project" value="TreeGrafter"/>
</dbReference>
<dbReference type="InterPro" id="IPR013512">
    <property type="entry name" value="DXP_reductoisomerase_N"/>
</dbReference>
<comment type="caution">
    <text evidence="12">Lacks conserved residue(s) required for the propagation of feature annotation.</text>
</comment>
<comment type="caution">
    <text evidence="16">The sequence shown here is derived from an EMBL/GenBank/DDBJ whole genome shotgun (WGS) entry which is preliminary data.</text>
</comment>
<keyword evidence="17" id="KW-1185">Reference proteome</keyword>
<evidence type="ECO:0000259" key="15">
    <source>
        <dbReference type="Pfam" id="PF13288"/>
    </source>
</evidence>
<dbReference type="InterPro" id="IPR036291">
    <property type="entry name" value="NAD(P)-bd_dom_sf"/>
</dbReference>
<feature type="binding site" evidence="12">
    <location>
        <position position="155"/>
    </location>
    <ligand>
        <name>Mn(2+)</name>
        <dbReference type="ChEBI" id="CHEBI:29035"/>
    </ligand>
</feature>
<evidence type="ECO:0000256" key="6">
    <source>
        <dbReference type="ARBA" id="ARBA00022857"/>
    </source>
</evidence>
<feature type="domain" description="1-deoxy-D-xylulose 5-phosphate reductoisomerase N-terminal" evidence="13">
    <location>
        <begin position="7"/>
        <end position="135"/>
    </location>
</feature>
<dbReference type="Pfam" id="PF08436">
    <property type="entry name" value="DXP_redisom_C"/>
    <property type="match status" value="1"/>
</dbReference>
<dbReference type="GO" id="GO:0016853">
    <property type="term" value="F:isomerase activity"/>
    <property type="evidence" value="ECO:0007669"/>
    <property type="project" value="UniProtKB-KW"/>
</dbReference>
<accession>A0A096B9Z4</accession>
<dbReference type="InterPro" id="IPR013644">
    <property type="entry name" value="DXP_reductoisomerase_C"/>
</dbReference>
<feature type="binding site" evidence="12">
    <location>
        <position position="203"/>
    </location>
    <ligand>
        <name>1-deoxy-D-xylulose 5-phosphate</name>
        <dbReference type="ChEBI" id="CHEBI:57792"/>
    </ligand>
</feature>
<keyword evidence="6 12" id="KW-0521">NADP</keyword>
<gene>
    <name evidence="12" type="primary">dxr</name>
    <name evidence="16" type="ORF">HMPREF2130_08110</name>
</gene>
<keyword evidence="16" id="KW-0413">Isomerase</keyword>
<keyword evidence="7 12" id="KW-0560">Oxidoreductase</keyword>
<comment type="cofactor">
    <cofactor evidence="12">
        <name>Mg(2+)</name>
        <dbReference type="ChEBI" id="CHEBI:18420"/>
    </cofactor>
    <cofactor evidence="12">
        <name>Mn(2+)</name>
        <dbReference type="ChEBI" id="CHEBI:29035"/>
    </cofactor>
</comment>
<dbReference type="SUPFAM" id="SSF55347">
    <property type="entry name" value="Glyceraldehyde-3-phosphate dehydrogenase-like, C-terminal domain"/>
    <property type="match status" value="1"/>
</dbReference>
<evidence type="ECO:0000256" key="9">
    <source>
        <dbReference type="ARBA" id="ARBA00023229"/>
    </source>
</evidence>
<dbReference type="InterPro" id="IPR026877">
    <property type="entry name" value="DXPR_C"/>
</dbReference>
<name>A0A096B9Z4_9BURK</name>
<evidence type="ECO:0000313" key="16">
    <source>
        <dbReference type="EMBL" id="KGF30014.1"/>
    </source>
</evidence>
<sequence length="392" mass="42621">MAQAQRICILGATGSIGESTLDVIASHPEAFEVYAMSAFSQVEKLVALSIKHQPKVLVLPHAAARQQFIALWPSNQPLPEIRLGAEALVDTAIDTAVDTVVCAIVGSAGLASAFAAAQAGKRILLANKEALVASGQLFMEAVKQSGAQLLPIDSEHNAIFQCMTRPIQASQIKEIILTASGGPFRDTDLSLLDRVTPAQACKHPNWSMGRKISVDSATMLNKGLEVIEAKWLFDMPLEKIKVVVHPESIVHSMVHYVDGSILAQLGHSDMRIPISYALAYPERLTNQAPDFELSDLCQLNFRLPDLARYPCLDLAYQAMNAGQQSTIVLNAANEIAVAAFLDQRIRFTDIARLIALMLEQNWSSAVDSIDAVHALDHEVRHQATARLMQFSA</sequence>
<dbReference type="GO" id="GO:0070402">
    <property type="term" value="F:NADPH binding"/>
    <property type="evidence" value="ECO:0007669"/>
    <property type="project" value="InterPro"/>
</dbReference>
<dbReference type="Gene3D" id="3.40.50.720">
    <property type="entry name" value="NAD(P)-binding Rossmann-like Domain"/>
    <property type="match status" value="1"/>
</dbReference>
<dbReference type="NCBIfam" id="TIGR00243">
    <property type="entry name" value="Dxr"/>
    <property type="match status" value="1"/>
</dbReference>
<feature type="binding site" evidence="12">
    <location>
        <position position="225"/>
    </location>
    <ligand>
        <name>1-deoxy-D-xylulose 5-phosphate</name>
        <dbReference type="ChEBI" id="CHEBI:57792"/>
    </ligand>
</feature>
<evidence type="ECO:0000256" key="8">
    <source>
        <dbReference type="ARBA" id="ARBA00023211"/>
    </source>
</evidence>
<evidence type="ECO:0000256" key="5">
    <source>
        <dbReference type="ARBA" id="ARBA00022723"/>
    </source>
</evidence>
<dbReference type="eggNOG" id="COG0743">
    <property type="taxonomic scope" value="Bacteria"/>
</dbReference>
<feature type="binding site" evidence="12">
    <location>
        <position position="216"/>
    </location>
    <ligand>
        <name>1-deoxy-D-xylulose 5-phosphate</name>
        <dbReference type="ChEBI" id="CHEBI:57792"/>
    </ligand>
</feature>
<dbReference type="FunFam" id="1.10.1740.10:FF:000004">
    <property type="entry name" value="1-deoxy-D-xylulose 5-phosphate reductoisomerase"/>
    <property type="match status" value="1"/>
</dbReference>
<feature type="binding site" evidence="12">
    <location>
        <position position="180"/>
    </location>
    <ligand>
        <name>1-deoxy-D-xylulose 5-phosphate</name>
        <dbReference type="ChEBI" id="CHEBI:57792"/>
    </ligand>
</feature>
<feature type="binding site" evidence="12">
    <location>
        <position position="16"/>
    </location>
    <ligand>
        <name>NADPH</name>
        <dbReference type="ChEBI" id="CHEBI:57783"/>
    </ligand>
</feature>
<dbReference type="EMBL" id="JRNI01000031">
    <property type="protein sequence ID" value="KGF30014.1"/>
    <property type="molecule type" value="Genomic_DNA"/>
</dbReference>
<evidence type="ECO:0000256" key="4">
    <source>
        <dbReference type="ARBA" id="ARBA00012366"/>
    </source>
</evidence>
<dbReference type="InterPro" id="IPR036169">
    <property type="entry name" value="DXPR_C_sf"/>
</dbReference>
<comment type="pathway">
    <text evidence="2 12">Isoprenoid biosynthesis; isopentenyl diphosphate biosynthesis via DXP pathway; isopentenyl diphosphate from 1-deoxy-D-xylulose 5-phosphate: step 1/6.</text>
</comment>
<feature type="binding site" evidence="12">
    <location>
        <position position="128"/>
    </location>
    <ligand>
        <name>1-deoxy-D-xylulose 5-phosphate</name>
        <dbReference type="ChEBI" id="CHEBI:57792"/>
    </ligand>
</feature>
<evidence type="ECO:0000256" key="11">
    <source>
        <dbReference type="ARBA" id="ARBA00071224"/>
    </source>
</evidence>
<feature type="binding site" evidence="12">
    <location>
        <position position="153"/>
    </location>
    <ligand>
        <name>Mn(2+)</name>
        <dbReference type="ChEBI" id="CHEBI:29035"/>
    </ligand>
</feature>
<comment type="similarity">
    <text evidence="3 12">Belongs to the DXR family.</text>
</comment>
<keyword evidence="9 12" id="KW-0414">Isoprene biosynthesis</keyword>
<evidence type="ECO:0000256" key="1">
    <source>
        <dbReference type="ARBA" id="ARBA00001941"/>
    </source>
</evidence>
<dbReference type="HAMAP" id="MF_00183">
    <property type="entry name" value="DXP_reductoisom"/>
    <property type="match status" value="1"/>
</dbReference>
<dbReference type="EC" id="1.1.1.267" evidence="4 12"/>
<dbReference type="SUPFAM" id="SSF69055">
    <property type="entry name" value="1-deoxy-D-xylulose-5-phosphate reductoisomerase, C-terminal domain"/>
    <property type="match status" value="1"/>
</dbReference>
<dbReference type="OrthoDB" id="9806546at2"/>
<dbReference type="RefSeq" id="WP_036559848.1">
    <property type="nucleotide sequence ID" value="NZ_JRNI01000031.1"/>
</dbReference>
<feature type="binding site" evidence="12">
    <location>
        <position position="225"/>
    </location>
    <ligand>
        <name>Mn(2+)</name>
        <dbReference type="ChEBI" id="CHEBI:29035"/>
    </ligand>
</feature>
<keyword evidence="12" id="KW-0460">Magnesium</keyword>
<dbReference type="PIRSF" id="PIRSF006205">
    <property type="entry name" value="Dxp_reductismrs"/>
    <property type="match status" value="1"/>
</dbReference>
<dbReference type="AlphaFoldDB" id="A0A096B9Z4"/>
<evidence type="ECO:0000256" key="2">
    <source>
        <dbReference type="ARBA" id="ARBA00005094"/>
    </source>
</evidence>
<dbReference type="Pfam" id="PF02670">
    <property type="entry name" value="DXP_reductoisom"/>
    <property type="match status" value="1"/>
</dbReference>
<dbReference type="Gene3D" id="1.10.1740.10">
    <property type="match status" value="1"/>
</dbReference>
<comment type="function">
    <text evidence="12">Catalyzes the NADPH-dependent rearrangement and reduction of 1-deoxy-D-xylulose-5-phosphate (DXP) to 2-C-methyl-D-erythritol 4-phosphate (MEP).</text>
</comment>
<feature type="binding site" evidence="12">
    <location>
        <position position="127"/>
    </location>
    <ligand>
        <name>NADPH</name>
        <dbReference type="ChEBI" id="CHEBI:57783"/>
    </ligand>
</feature>
<feature type="binding site" evidence="12">
    <location>
        <position position="14"/>
    </location>
    <ligand>
        <name>NADPH</name>
        <dbReference type="ChEBI" id="CHEBI:57783"/>
    </ligand>
</feature>
<keyword evidence="8 12" id="KW-0464">Manganese</keyword>
<reference evidence="16 17" key="1">
    <citation type="submission" date="2014-07" db="EMBL/GenBank/DDBJ databases">
        <authorList>
            <person name="McCorrison J."/>
            <person name="Sanka R."/>
            <person name="Torralba M."/>
            <person name="Gillis M."/>
            <person name="Haft D.H."/>
            <person name="Methe B."/>
            <person name="Sutton G."/>
            <person name="Nelson K.E."/>
        </authorList>
    </citation>
    <scope>NUCLEOTIDE SEQUENCE [LARGE SCALE GENOMIC DNA]</scope>
    <source>
        <strain evidence="16 17">DNF00040</strain>
    </source>
</reference>
<evidence type="ECO:0000313" key="17">
    <source>
        <dbReference type="Proteomes" id="UP000029629"/>
    </source>
</evidence>
<evidence type="ECO:0000256" key="10">
    <source>
        <dbReference type="ARBA" id="ARBA00048543"/>
    </source>
</evidence>
<feature type="binding site" evidence="12">
    <location>
        <position position="209"/>
    </location>
    <ligand>
        <name>NADPH</name>
        <dbReference type="ChEBI" id="CHEBI:57783"/>
    </ligand>
</feature>
<dbReference type="InterPro" id="IPR003821">
    <property type="entry name" value="DXP_reductoisomerase"/>
</dbReference>
<dbReference type="NCBIfam" id="NF009114">
    <property type="entry name" value="PRK12464.1"/>
    <property type="match status" value="1"/>
</dbReference>
<dbReference type="Pfam" id="PF13288">
    <property type="entry name" value="DXPR_C"/>
    <property type="match status" value="1"/>
</dbReference>
<dbReference type="GO" id="GO:0030145">
    <property type="term" value="F:manganese ion binding"/>
    <property type="evidence" value="ECO:0007669"/>
    <property type="project" value="TreeGrafter"/>
</dbReference>
<organism evidence="16 17">
    <name type="scientific">Oligella urethralis DNF00040</name>
    <dbReference type="NCBI Taxonomy" id="1401065"/>
    <lineage>
        <taxon>Bacteria</taxon>
        <taxon>Pseudomonadati</taxon>
        <taxon>Pseudomonadota</taxon>
        <taxon>Betaproteobacteria</taxon>
        <taxon>Burkholderiales</taxon>
        <taxon>Alcaligenaceae</taxon>
        <taxon>Oligella</taxon>
    </lineage>
</organism>
<feature type="domain" description="DXP reductoisomerase C-terminal" evidence="15">
    <location>
        <begin position="265"/>
        <end position="381"/>
    </location>
</feature>
<comment type="catalytic activity">
    <reaction evidence="10">
        <text>2-C-methyl-D-erythritol 4-phosphate + NADP(+) = 1-deoxy-D-xylulose 5-phosphate + NADPH + H(+)</text>
        <dbReference type="Rhea" id="RHEA:13717"/>
        <dbReference type="ChEBI" id="CHEBI:15378"/>
        <dbReference type="ChEBI" id="CHEBI:57783"/>
        <dbReference type="ChEBI" id="CHEBI:57792"/>
        <dbReference type="ChEBI" id="CHEBI:58262"/>
        <dbReference type="ChEBI" id="CHEBI:58349"/>
        <dbReference type="EC" id="1.1.1.267"/>
    </reaction>
    <physiologicalReaction direction="right-to-left" evidence="10">
        <dbReference type="Rhea" id="RHEA:13719"/>
    </physiologicalReaction>
</comment>
<evidence type="ECO:0000259" key="13">
    <source>
        <dbReference type="Pfam" id="PF02670"/>
    </source>
</evidence>
<dbReference type="SUPFAM" id="SSF51735">
    <property type="entry name" value="NAD(P)-binding Rossmann-fold domains"/>
    <property type="match status" value="1"/>
</dbReference>
<feature type="binding site" evidence="12">
    <location>
        <position position="221"/>
    </location>
    <ligand>
        <name>1-deoxy-D-xylulose 5-phosphate</name>
        <dbReference type="ChEBI" id="CHEBI:57792"/>
    </ligand>
</feature>
<evidence type="ECO:0000256" key="12">
    <source>
        <dbReference type="HAMAP-Rule" id="MF_00183"/>
    </source>
</evidence>
<feature type="domain" description="1-deoxy-D-xylulose 5-phosphate reductoisomerase C-terminal" evidence="14">
    <location>
        <begin position="149"/>
        <end position="233"/>
    </location>
</feature>
<feature type="binding site" evidence="12">
    <location>
        <position position="154"/>
    </location>
    <ligand>
        <name>1-deoxy-D-xylulose 5-phosphate</name>
        <dbReference type="ChEBI" id="CHEBI:57792"/>
    </ligand>
</feature>
<feature type="binding site" evidence="12">
    <location>
        <position position="13"/>
    </location>
    <ligand>
        <name>NADPH</name>
        <dbReference type="ChEBI" id="CHEBI:57783"/>
    </ligand>
</feature>
<dbReference type="Proteomes" id="UP000029629">
    <property type="component" value="Unassembled WGS sequence"/>
</dbReference>
<dbReference type="PANTHER" id="PTHR30525:SF0">
    <property type="entry name" value="1-DEOXY-D-XYLULOSE 5-PHOSPHATE REDUCTOISOMERASE, CHLOROPLASTIC"/>
    <property type="match status" value="1"/>
</dbReference>
<dbReference type="FunFam" id="3.40.50.720:FF:000045">
    <property type="entry name" value="1-deoxy-D-xylulose 5-phosphate reductoisomerase"/>
    <property type="match status" value="1"/>
</dbReference>
<feature type="binding site" evidence="12">
    <location>
        <position position="222"/>
    </location>
    <ligand>
        <name>1-deoxy-D-xylulose 5-phosphate</name>
        <dbReference type="ChEBI" id="CHEBI:57792"/>
    </ligand>
</feature>
<evidence type="ECO:0000256" key="7">
    <source>
        <dbReference type="ARBA" id="ARBA00023002"/>
    </source>
</evidence>
<evidence type="ECO:0000256" key="3">
    <source>
        <dbReference type="ARBA" id="ARBA00006825"/>
    </source>
</evidence>
<feature type="binding site" evidence="12">
    <location>
        <position position="155"/>
    </location>
    <ligand>
        <name>1-deoxy-D-xylulose 5-phosphate</name>
        <dbReference type="ChEBI" id="CHEBI:57792"/>
    </ligand>
</feature>
<dbReference type="GO" id="GO:0030604">
    <property type="term" value="F:1-deoxy-D-xylulose-5-phosphate reductoisomerase activity"/>
    <property type="evidence" value="ECO:0007669"/>
    <property type="project" value="UniProtKB-UniRule"/>
</dbReference>
<proteinExistence type="inferred from homology"/>
<keyword evidence="5 12" id="KW-0479">Metal-binding</keyword>
<comment type="cofactor">
    <cofactor evidence="1">
        <name>Co(2+)</name>
        <dbReference type="ChEBI" id="CHEBI:48828"/>
    </cofactor>
</comment>
<dbReference type="PANTHER" id="PTHR30525">
    <property type="entry name" value="1-DEOXY-D-XYLULOSE 5-PHOSPHATE REDUCTOISOMERASE"/>
    <property type="match status" value="1"/>
</dbReference>
<evidence type="ECO:0000259" key="14">
    <source>
        <dbReference type="Pfam" id="PF08436"/>
    </source>
</evidence>
<dbReference type="UniPathway" id="UPA00056">
    <property type="reaction ID" value="UER00092"/>
</dbReference>
<feature type="binding site" evidence="12">
    <location>
        <position position="15"/>
    </location>
    <ligand>
        <name>NADPH</name>
        <dbReference type="ChEBI" id="CHEBI:57783"/>
    </ligand>
</feature>
<feature type="binding site" evidence="12">
    <location>
        <position position="129"/>
    </location>
    <ligand>
        <name>NADPH</name>
        <dbReference type="ChEBI" id="CHEBI:57783"/>
    </ligand>
</feature>